<organism evidence="1 2">
    <name type="scientific">Neptunicella marina</name>
    <dbReference type="NCBI Taxonomy" id="2125989"/>
    <lineage>
        <taxon>Bacteria</taxon>
        <taxon>Pseudomonadati</taxon>
        <taxon>Pseudomonadota</taxon>
        <taxon>Gammaproteobacteria</taxon>
        <taxon>Alteromonadales</taxon>
        <taxon>Alteromonadaceae</taxon>
        <taxon>Neptunicella</taxon>
    </lineage>
</organism>
<dbReference type="Proteomes" id="UP000601768">
    <property type="component" value="Unassembled WGS sequence"/>
</dbReference>
<gene>
    <name evidence="1" type="ORF">H8B19_08780</name>
</gene>
<name>A0A8J6IUP4_9ALTE</name>
<dbReference type="AlphaFoldDB" id="A0A8J6IUP4"/>
<protein>
    <recommendedName>
        <fullName evidence="3">DUF4252 domain-containing protein</fullName>
    </recommendedName>
</protein>
<evidence type="ECO:0000313" key="1">
    <source>
        <dbReference type="EMBL" id="MBC3765971.1"/>
    </source>
</evidence>
<dbReference type="EMBL" id="JACNEP010000006">
    <property type="protein sequence ID" value="MBC3765971.1"/>
    <property type="molecule type" value="Genomic_DNA"/>
</dbReference>
<evidence type="ECO:0000313" key="2">
    <source>
        <dbReference type="Proteomes" id="UP000601768"/>
    </source>
</evidence>
<dbReference type="RefSeq" id="WP_186506449.1">
    <property type="nucleotide sequence ID" value="NZ_JACNEP010000006.1"/>
</dbReference>
<evidence type="ECO:0008006" key="3">
    <source>
        <dbReference type="Google" id="ProtNLM"/>
    </source>
</evidence>
<reference evidence="1" key="1">
    <citation type="journal article" date="2018" name="Int. J. Syst. Evol. Microbiol.">
        <title>Neptunicella marina gen. nov., sp. nov., isolated from surface seawater.</title>
        <authorList>
            <person name="Liu X."/>
            <person name="Lai Q."/>
            <person name="Du Y."/>
            <person name="Zhang X."/>
            <person name="Liu Z."/>
            <person name="Sun F."/>
            <person name="Shao Z."/>
        </authorList>
    </citation>
    <scope>NUCLEOTIDE SEQUENCE</scope>
    <source>
        <strain evidence="1">S27-2</strain>
    </source>
</reference>
<sequence length="200" mass="21524">MLGNKKIFGLLLTTIFLSIPTYAEKLSEKAEVQGSELSKILKSSGSLVARESYELPSIATVSGNDIEAEVMVVKSLLNVSNDNIFVGLILKAKEKYSSNSANIDPDEIDGLLSSINLIETKGLSIIDNPSSKTNKSKGVSTEIHYRTKDGLIFAAFKSNEILKFGIKVSSTADWALLSKDAIATLKNNLLVAKSIAAEVK</sequence>
<proteinExistence type="predicted"/>
<accession>A0A8J6IUP4</accession>
<reference evidence="1" key="2">
    <citation type="submission" date="2020-08" db="EMBL/GenBank/DDBJ databases">
        <authorList>
            <person name="Lai Q."/>
        </authorList>
    </citation>
    <scope>NUCLEOTIDE SEQUENCE</scope>
    <source>
        <strain evidence="1">S27-2</strain>
    </source>
</reference>
<keyword evidence="2" id="KW-1185">Reference proteome</keyword>
<comment type="caution">
    <text evidence="1">The sequence shown here is derived from an EMBL/GenBank/DDBJ whole genome shotgun (WGS) entry which is preliminary data.</text>
</comment>